<dbReference type="Proteomes" id="UP000005408">
    <property type="component" value="Unassembled WGS sequence"/>
</dbReference>
<dbReference type="Gene3D" id="2.170.300.10">
    <property type="entry name" value="Tie2 ligand-binding domain superfamily"/>
    <property type="match status" value="1"/>
</dbReference>
<keyword evidence="3" id="KW-0732">Signal</keyword>
<dbReference type="AlphaFoldDB" id="A0A8W8JH31"/>
<feature type="signal peptide" evidence="3">
    <location>
        <begin position="1"/>
        <end position="20"/>
    </location>
</feature>
<proteinExistence type="predicted"/>
<dbReference type="InterPro" id="IPR042635">
    <property type="entry name" value="MEGF10/SREC1/2-like"/>
</dbReference>
<evidence type="ECO:0008006" key="6">
    <source>
        <dbReference type="Google" id="ProtNLM"/>
    </source>
</evidence>
<accession>A0A8W8JH31</accession>
<reference evidence="4" key="1">
    <citation type="submission" date="2022-08" db="UniProtKB">
        <authorList>
            <consortium name="EnsemblMetazoa"/>
        </authorList>
    </citation>
    <scope>IDENTIFICATION</scope>
    <source>
        <strain evidence="4">05x7-T-G4-1.051#20</strain>
    </source>
</reference>
<evidence type="ECO:0000256" key="1">
    <source>
        <dbReference type="ARBA" id="ARBA00022536"/>
    </source>
</evidence>
<sequence>MAKTELQVLICILMTSYTSASRCEGFYEGCCPEKARKENQISLVSLADQTSFCQRPNSTKNMLKTLILFFTLWITFGYACQNNKYGTKCSKSCGRCVNGEQCNPVNGTCPNGCAAGYYQPRCKKKCPPNLFERNCLQNCSENCYRKTCDRKTGACKRGCVAGWKPPLCNKECDDGTFGRNCSGLCGHCQYVAACHKETGECPPVCQPGYEGIYCNRKCETVYYGPNCDIVCNSSCRNRRCYSAREDCLQENRQYLHVEQEDCGNTTMFVAIGASVGILSAVIHVVALVIAYKRKLRRHSGTKVETSKVSKALEKYVIDPSCESAQNDIIRGSTGQVKPSPQMSDYYLELTETQYSNIAEN</sequence>
<feature type="chain" id="PRO_5036451688" description="Endothelial cells scavenger receptor" evidence="3">
    <location>
        <begin position="21"/>
        <end position="360"/>
    </location>
</feature>
<dbReference type="GO" id="GO:0005044">
    <property type="term" value="F:scavenger receptor activity"/>
    <property type="evidence" value="ECO:0007669"/>
    <property type="project" value="InterPro"/>
</dbReference>
<protein>
    <recommendedName>
        <fullName evidence="6">Endothelial cells scavenger receptor</fullName>
    </recommendedName>
</protein>
<evidence type="ECO:0000313" key="4">
    <source>
        <dbReference type="EnsemblMetazoa" id="G19305.1:cds"/>
    </source>
</evidence>
<name>A0A8W8JH31_MAGGI</name>
<keyword evidence="1" id="KW-0245">EGF-like domain</keyword>
<keyword evidence="2" id="KW-0812">Transmembrane</keyword>
<dbReference type="EnsemblMetazoa" id="G19305.1">
    <property type="protein sequence ID" value="G19305.1:cds"/>
    <property type="gene ID" value="G19305"/>
</dbReference>
<dbReference type="PANTHER" id="PTHR24043:SF8">
    <property type="entry name" value="EGF-LIKE DOMAIN-CONTAINING PROTEIN"/>
    <property type="match status" value="1"/>
</dbReference>
<feature type="transmembrane region" description="Helical" evidence="2">
    <location>
        <begin position="267"/>
        <end position="291"/>
    </location>
</feature>
<keyword evidence="2" id="KW-1133">Transmembrane helix</keyword>
<dbReference type="PANTHER" id="PTHR24043">
    <property type="entry name" value="SCAVENGER RECEPTOR CLASS F"/>
    <property type="match status" value="1"/>
</dbReference>
<organism evidence="4 5">
    <name type="scientific">Magallana gigas</name>
    <name type="common">Pacific oyster</name>
    <name type="synonym">Crassostrea gigas</name>
    <dbReference type="NCBI Taxonomy" id="29159"/>
    <lineage>
        <taxon>Eukaryota</taxon>
        <taxon>Metazoa</taxon>
        <taxon>Spiralia</taxon>
        <taxon>Lophotrochozoa</taxon>
        <taxon>Mollusca</taxon>
        <taxon>Bivalvia</taxon>
        <taxon>Autobranchia</taxon>
        <taxon>Pteriomorphia</taxon>
        <taxon>Ostreida</taxon>
        <taxon>Ostreoidea</taxon>
        <taxon>Ostreidae</taxon>
        <taxon>Magallana</taxon>
    </lineage>
</organism>
<evidence type="ECO:0000313" key="5">
    <source>
        <dbReference type="Proteomes" id="UP000005408"/>
    </source>
</evidence>
<keyword evidence="2" id="KW-0472">Membrane</keyword>
<evidence type="ECO:0000256" key="3">
    <source>
        <dbReference type="SAM" id="SignalP"/>
    </source>
</evidence>
<evidence type="ECO:0000256" key="2">
    <source>
        <dbReference type="SAM" id="Phobius"/>
    </source>
</evidence>
<keyword evidence="5" id="KW-1185">Reference proteome</keyword>